<feature type="coiled-coil region" evidence="1">
    <location>
        <begin position="43"/>
        <end position="81"/>
    </location>
</feature>
<proteinExistence type="predicted"/>
<keyword evidence="3" id="KW-1185">Reference proteome</keyword>
<dbReference type="Proteomes" id="UP000474175">
    <property type="component" value="Unassembled WGS sequence"/>
</dbReference>
<dbReference type="AlphaFoldDB" id="A0A6L9LI02"/>
<sequence>MEKDKGYYEQFLRDKEKELLDSVGDLLQIEMVLFDLRKLYLKALDLEEEGEKVAQQLRDQEKRLRQLLSVEKDRLADLELDIAHAKFMIDLFNQKP</sequence>
<comment type="caution">
    <text evidence="2">The sequence shown here is derived from an EMBL/GenBank/DDBJ whole genome shotgun (WGS) entry which is preliminary data.</text>
</comment>
<keyword evidence="1" id="KW-0175">Coiled coil</keyword>
<name>A0A6L9LI02_9BACT</name>
<dbReference type="RefSeq" id="WP_163949966.1">
    <property type="nucleotide sequence ID" value="NZ_JAAFZH010000006.1"/>
</dbReference>
<dbReference type="EMBL" id="JAAFZH010000006">
    <property type="protein sequence ID" value="NDU96259.1"/>
    <property type="molecule type" value="Genomic_DNA"/>
</dbReference>
<organism evidence="2 3">
    <name type="scientific">Spirosoma terrae</name>
    <dbReference type="NCBI Taxonomy" id="1968276"/>
    <lineage>
        <taxon>Bacteria</taxon>
        <taxon>Pseudomonadati</taxon>
        <taxon>Bacteroidota</taxon>
        <taxon>Cytophagia</taxon>
        <taxon>Cytophagales</taxon>
        <taxon>Cytophagaceae</taxon>
        <taxon>Spirosoma</taxon>
    </lineage>
</organism>
<evidence type="ECO:0000256" key="1">
    <source>
        <dbReference type="SAM" id="Coils"/>
    </source>
</evidence>
<gene>
    <name evidence="2" type="ORF">GK108_15360</name>
</gene>
<evidence type="ECO:0000313" key="2">
    <source>
        <dbReference type="EMBL" id="NDU96259.1"/>
    </source>
</evidence>
<reference evidence="2 3" key="1">
    <citation type="submission" date="2020-02" db="EMBL/GenBank/DDBJ databases">
        <title>Draft genome sequence of two Spirosoma agri KCTC 52727 and Spirosoma terrae KCTC 52035.</title>
        <authorList>
            <person name="Rojas J."/>
            <person name="Ambika Manirajan B."/>
            <person name="Suarez C."/>
            <person name="Ratering S."/>
            <person name="Schnell S."/>
        </authorList>
    </citation>
    <scope>NUCLEOTIDE SEQUENCE [LARGE SCALE GENOMIC DNA]</scope>
    <source>
        <strain evidence="2 3">KCTC 52035</strain>
    </source>
</reference>
<accession>A0A6L9LI02</accession>
<evidence type="ECO:0000313" key="3">
    <source>
        <dbReference type="Proteomes" id="UP000474175"/>
    </source>
</evidence>
<protein>
    <submittedName>
        <fullName evidence="2">Uncharacterized protein</fullName>
    </submittedName>
</protein>